<sequence length="68" mass="7437">MIIVKLSNDSLDKDTRLIEVGTWDPGVDLSKDPFIVRKAQAAIEVLTKHAFPGHDLLPGKANVSNRPS</sequence>
<organism evidence="1 2">
    <name type="scientific">Chitinophaga pollutisoli</name>
    <dbReference type="NCBI Taxonomy" id="3133966"/>
    <lineage>
        <taxon>Bacteria</taxon>
        <taxon>Pseudomonadati</taxon>
        <taxon>Bacteroidota</taxon>
        <taxon>Chitinophagia</taxon>
        <taxon>Chitinophagales</taxon>
        <taxon>Chitinophagaceae</taxon>
        <taxon>Chitinophaga</taxon>
    </lineage>
</organism>
<evidence type="ECO:0000313" key="2">
    <source>
        <dbReference type="Proteomes" id="UP001485459"/>
    </source>
</evidence>
<reference evidence="2" key="1">
    <citation type="submission" date="2024-03" db="EMBL/GenBank/DDBJ databases">
        <title>Chitinophaga horti sp. nov., isolated from garden soil.</title>
        <authorList>
            <person name="Lee D.S."/>
            <person name="Han D.M."/>
            <person name="Baek J.H."/>
            <person name="Choi D.G."/>
            <person name="Jeon J.H."/>
            <person name="Jeon C.O."/>
        </authorList>
    </citation>
    <scope>NUCLEOTIDE SEQUENCE [LARGE SCALE GENOMIC DNA]</scope>
    <source>
        <strain evidence="2">GPA1</strain>
    </source>
</reference>
<dbReference type="EMBL" id="CP149822">
    <property type="protein sequence ID" value="WZN39931.1"/>
    <property type="molecule type" value="Genomic_DNA"/>
</dbReference>
<evidence type="ECO:0000313" key="1">
    <source>
        <dbReference type="EMBL" id="WZN39931.1"/>
    </source>
</evidence>
<proteinExistence type="predicted"/>
<keyword evidence="2" id="KW-1185">Reference proteome</keyword>
<accession>A0ABZ2YJN0</accession>
<gene>
    <name evidence="1" type="ORF">WJU16_18295</name>
</gene>
<name>A0ABZ2YJN0_9BACT</name>
<dbReference type="Proteomes" id="UP001485459">
    <property type="component" value="Chromosome"/>
</dbReference>
<dbReference type="RefSeq" id="WP_341834893.1">
    <property type="nucleotide sequence ID" value="NZ_CP149822.1"/>
</dbReference>
<protein>
    <submittedName>
        <fullName evidence="1">Uncharacterized protein</fullName>
    </submittedName>
</protein>